<dbReference type="eggNOG" id="COG2186">
    <property type="taxonomic scope" value="Bacteria"/>
</dbReference>
<proteinExistence type="predicted"/>
<protein>
    <submittedName>
        <fullName evidence="5">DNA-binding transcriptional regulator, FadR family</fullName>
    </submittedName>
</protein>
<keyword evidence="1" id="KW-0805">Transcription regulation</keyword>
<dbReference type="Pfam" id="PF07729">
    <property type="entry name" value="FCD"/>
    <property type="match status" value="1"/>
</dbReference>
<dbReference type="Gene3D" id="1.10.10.10">
    <property type="entry name" value="Winged helix-like DNA-binding domain superfamily/Winged helix DNA-binding domain"/>
    <property type="match status" value="1"/>
</dbReference>
<dbReference type="InterPro" id="IPR011711">
    <property type="entry name" value="GntR_C"/>
</dbReference>
<dbReference type="SUPFAM" id="SSF46785">
    <property type="entry name" value="Winged helix' DNA-binding domain"/>
    <property type="match status" value="1"/>
</dbReference>
<evidence type="ECO:0000313" key="6">
    <source>
        <dbReference type="Proteomes" id="UP000183413"/>
    </source>
</evidence>
<dbReference type="InterPro" id="IPR000524">
    <property type="entry name" value="Tscrpt_reg_HTH_GntR"/>
</dbReference>
<evidence type="ECO:0000313" key="5">
    <source>
        <dbReference type="EMBL" id="SFP20949.1"/>
    </source>
</evidence>
<dbReference type="InterPro" id="IPR036388">
    <property type="entry name" value="WH-like_DNA-bd_sf"/>
</dbReference>
<accession>A0A1I5NGQ4</accession>
<evidence type="ECO:0000256" key="3">
    <source>
        <dbReference type="ARBA" id="ARBA00023163"/>
    </source>
</evidence>
<keyword evidence="3" id="KW-0804">Transcription</keyword>
<dbReference type="PROSITE" id="PS50949">
    <property type="entry name" value="HTH_GNTR"/>
    <property type="match status" value="1"/>
</dbReference>
<name>A0A1I5NGQ4_9ACTN</name>
<dbReference type="InterPro" id="IPR036390">
    <property type="entry name" value="WH_DNA-bd_sf"/>
</dbReference>
<dbReference type="PANTHER" id="PTHR43537:SF5">
    <property type="entry name" value="UXU OPERON TRANSCRIPTIONAL REGULATOR"/>
    <property type="match status" value="1"/>
</dbReference>
<dbReference type="GO" id="GO:0003677">
    <property type="term" value="F:DNA binding"/>
    <property type="evidence" value="ECO:0007669"/>
    <property type="project" value="UniProtKB-KW"/>
</dbReference>
<feature type="domain" description="HTH gntR-type" evidence="4">
    <location>
        <begin position="9"/>
        <end position="78"/>
    </location>
</feature>
<reference evidence="5 6" key="1">
    <citation type="submission" date="2016-10" db="EMBL/GenBank/DDBJ databases">
        <authorList>
            <person name="de Groot N.N."/>
        </authorList>
    </citation>
    <scope>NUCLEOTIDE SEQUENCE [LARGE SCALE GENOMIC DNA]</scope>
    <source>
        <strain evidence="5 6">DSM 43067</strain>
    </source>
</reference>
<dbReference type="Pfam" id="PF00392">
    <property type="entry name" value="GntR"/>
    <property type="match status" value="1"/>
</dbReference>
<organism evidence="5 6">
    <name type="scientific">Actinomadura madurae</name>
    <dbReference type="NCBI Taxonomy" id="1993"/>
    <lineage>
        <taxon>Bacteria</taxon>
        <taxon>Bacillati</taxon>
        <taxon>Actinomycetota</taxon>
        <taxon>Actinomycetes</taxon>
        <taxon>Streptosporangiales</taxon>
        <taxon>Thermomonosporaceae</taxon>
        <taxon>Actinomadura</taxon>
    </lineage>
</organism>
<dbReference type="AlphaFoldDB" id="A0A1I5NGQ4"/>
<dbReference type="SUPFAM" id="SSF48008">
    <property type="entry name" value="GntR ligand-binding domain-like"/>
    <property type="match status" value="1"/>
</dbReference>
<sequence>MAGDNGDGVKLAEQIAEQIEQRIVDAGWPIGEIIGSEASLIEQFGVSRGVLREAVRLLEHHGTARMRRGPGGGLVVEAPPARAVRRAAALYLRYRRADVQTVVEARRALELSCVRMVAQQARDPQVADRLRRILDAEVEVTKASGSTRFLRSFHLELADLSGNSAIGLFAEILMELQSEFVNEARRQPASEEVVTADAHASHRAHLAIYNALISGDVERATSVMARHLDAISKWTLEYADRQH</sequence>
<dbReference type="SMART" id="SM00345">
    <property type="entry name" value="HTH_GNTR"/>
    <property type="match status" value="1"/>
</dbReference>
<evidence type="ECO:0000256" key="1">
    <source>
        <dbReference type="ARBA" id="ARBA00023015"/>
    </source>
</evidence>
<keyword evidence="2 5" id="KW-0238">DNA-binding</keyword>
<evidence type="ECO:0000259" key="4">
    <source>
        <dbReference type="PROSITE" id="PS50949"/>
    </source>
</evidence>
<dbReference type="SMART" id="SM00895">
    <property type="entry name" value="FCD"/>
    <property type="match status" value="1"/>
</dbReference>
<dbReference type="GO" id="GO:0003700">
    <property type="term" value="F:DNA-binding transcription factor activity"/>
    <property type="evidence" value="ECO:0007669"/>
    <property type="project" value="InterPro"/>
</dbReference>
<dbReference type="CDD" id="cd07377">
    <property type="entry name" value="WHTH_GntR"/>
    <property type="match status" value="1"/>
</dbReference>
<dbReference type="InterPro" id="IPR008920">
    <property type="entry name" value="TF_FadR/GntR_C"/>
</dbReference>
<dbReference type="Proteomes" id="UP000183413">
    <property type="component" value="Unassembled WGS sequence"/>
</dbReference>
<dbReference type="EMBL" id="FOVH01000012">
    <property type="protein sequence ID" value="SFP20949.1"/>
    <property type="molecule type" value="Genomic_DNA"/>
</dbReference>
<dbReference type="RefSeq" id="WP_021594001.1">
    <property type="nucleotide sequence ID" value="NZ_FOVH01000012.1"/>
</dbReference>
<dbReference type="InParanoid" id="A0A1I5NGQ4"/>
<dbReference type="STRING" id="1993.SAMN04489713_112151"/>
<keyword evidence="6" id="KW-1185">Reference proteome</keyword>
<dbReference type="PANTHER" id="PTHR43537">
    <property type="entry name" value="TRANSCRIPTIONAL REGULATOR, GNTR FAMILY"/>
    <property type="match status" value="1"/>
</dbReference>
<gene>
    <name evidence="5" type="ORF">SAMN04489713_112151</name>
</gene>
<dbReference type="Gene3D" id="1.20.120.530">
    <property type="entry name" value="GntR ligand-binding domain-like"/>
    <property type="match status" value="1"/>
</dbReference>
<evidence type="ECO:0000256" key="2">
    <source>
        <dbReference type="ARBA" id="ARBA00023125"/>
    </source>
</evidence>